<dbReference type="EMBL" id="JABDTM020027098">
    <property type="protein sequence ID" value="KAH0811022.1"/>
    <property type="molecule type" value="Genomic_DNA"/>
</dbReference>
<name>A0A8J6HBH7_TENMO</name>
<comment type="caution">
    <text evidence="1">The sequence shown here is derived from an EMBL/GenBank/DDBJ whole genome shotgun (WGS) entry which is preliminary data.</text>
</comment>
<gene>
    <name evidence="1" type="ORF">GEV33_011772</name>
</gene>
<protein>
    <submittedName>
        <fullName evidence="1">Uncharacterized protein</fullName>
    </submittedName>
</protein>
<sequence length="240" mass="28300">MTRTRRKSEKESPQLDKGTKDDCYFCRKLATLTLNVLAHLHNSAFAATSKPPSETLVKNCTPDRRMCDNRSFIAYKLDANRHKSHWKTATIEQNDRPKMTFVCKWTLNCLSGEMTADGFFFRRKFSGSSSRYREIYCRGDNLYRLACSIWKLKFTLRRIAEMRNNWEIFTRNDVILTMLIRRTCEDLFEFFRSMAPFKRDIFLAERVGRDTRQEFGPRLGLRSNLSDLCPTPICLSYFVM</sequence>
<reference evidence="1" key="2">
    <citation type="submission" date="2021-08" db="EMBL/GenBank/DDBJ databases">
        <authorList>
            <person name="Eriksson T."/>
        </authorList>
    </citation>
    <scope>NUCLEOTIDE SEQUENCE</scope>
    <source>
        <strain evidence="1">Stoneville</strain>
        <tissue evidence="1">Whole head</tissue>
    </source>
</reference>
<dbReference type="AlphaFoldDB" id="A0A8J6HBH7"/>
<organism evidence="1 2">
    <name type="scientific">Tenebrio molitor</name>
    <name type="common">Yellow mealworm beetle</name>
    <dbReference type="NCBI Taxonomy" id="7067"/>
    <lineage>
        <taxon>Eukaryota</taxon>
        <taxon>Metazoa</taxon>
        <taxon>Ecdysozoa</taxon>
        <taxon>Arthropoda</taxon>
        <taxon>Hexapoda</taxon>
        <taxon>Insecta</taxon>
        <taxon>Pterygota</taxon>
        <taxon>Neoptera</taxon>
        <taxon>Endopterygota</taxon>
        <taxon>Coleoptera</taxon>
        <taxon>Polyphaga</taxon>
        <taxon>Cucujiformia</taxon>
        <taxon>Tenebrionidae</taxon>
        <taxon>Tenebrio</taxon>
    </lineage>
</organism>
<proteinExistence type="predicted"/>
<dbReference type="Proteomes" id="UP000719412">
    <property type="component" value="Unassembled WGS sequence"/>
</dbReference>
<keyword evidence="2" id="KW-1185">Reference proteome</keyword>
<evidence type="ECO:0000313" key="1">
    <source>
        <dbReference type="EMBL" id="KAH0811022.1"/>
    </source>
</evidence>
<accession>A0A8J6HBH7</accession>
<evidence type="ECO:0000313" key="2">
    <source>
        <dbReference type="Proteomes" id="UP000719412"/>
    </source>
</evidence>
<reference evidence="1" key="1">
    <citation type="journal article" date="2020" name="J Insects Food Feed">
        <title>The yellow mealworm (Tenebrio molitor) genome: a resource for the emerging insects as food and feed industry.</title>
        <authorList>
            <person name="Eriksson T."/>
            <person name="Andere A."/>
            <person name="Kelstrup H."/>
            <person name="Emery V."/>
            <person name="Picard C."/>
        </authorList>
    </citation>
    <scope>NUCLEOTIDE SEQUENCE</scope>
    <source>
        <strain evidence="1">Stoneville</strain>
        <tissue evidence="1">Whole head</tissue>
    </source>
</reference>